<name>A0ABP7ZM52_9MICO</name>
<dbReference type="RefSeq" id="WP_344792140.1">
    <property type="nucleotide sequence ID" value="NZ_BAABBV010000001.1"/>
</dbReference>
<dbReference type="EMBL" id="BAABBV010000001">
    <property type="protein sequence ID" value="GAA4163956.1"/>
    <property type="molecule type" value="Genomic_DNA"/>
</dbReference>
<proteinExistence type="predicted"/>
<keyword evidence="2" id="KW-1185">Reference proteome</keyword>
<evidence type="ECO:0000313" key="1">
    <source>
        <dbReference type="EMBL" id="GAA4163956.1"/>
    </source>
</evidence>
<sequence length="85" mass="8909">MSRTISSTVLPIQQAMAGATPSAWRDGLVLEASGNEIVVAFLEGGVLRLRAFDALAELAAGEPVAFHPVAEILDARHLLTTARVA</sequence>
<accession>A0ABP7ZM52</accession>
<evidence type="ECO:0000313" key="2">
    <source>
        <dbReference type="Proteomes" id="UP001415169"/>
    </source>
</evidence>
<evidence type="ECO:0008006" key="3">
    <source>
        <dbReference type="Google" id="ProtNLM"/>
    </source>
</evidence>
<reference evidence="1" key="1">
    <citation type="journal article" date="2014" name="Int. J. Syst. Evol. Microbiol.">
        <title>Complete genome of a new Firmicutes species belonging to the dominant human colonic microbiota ('Ruminococcus bicirculans') reveals two chromosomes and a selective capacity to utilize plant glucans.</title>
        <authorList>
            <consortium name="NISC Comparative Sequencing Program"/>
            <person name="Wegmann U."/>
            <person name="Louis P."/>
            <person name="Goesmann A."/>
            <person name="Henrissat B."/>
            <person name="Duncan S.H."/>
            <person name="Flint H.J."/>
        </authorList>
    </citation>
    <scope>NUCLEOTIDE SEQUENCE</scope>
    <source>
        <strain evidence="1">JCM 17590</strain>
    </source>
</reference>
<comment type="caution">
    <text evidence="1">The sequence shown here is derived from an EMBL/GenBank/DDBJ whole genome shotgun (WGS) entry which is preliminary data.</text>
</comment>
<reference evidence="1" key="2">
    <citation type="submission" date="2023-12" db="EMBL/GenBank/DDBJ databases">
        <authorList>
            <person name="Sun Q."/>
            <person name="Inoue M."/>
        </authorList>
    </citation>
    <scope>NUCLEOTIDE SEQUENCE</scope>
    <source>
        <strain evidence="1">JCM 17590</strain>
    </source>
</reference>
<protein>
    <recommendedName>
        <fullName evidence="3">Nuclease</fullName>
    </recommendedName>
</protein>
<dbReference type="Proteomes" id="UP001415169">
    <property type="component" value="Unassembled WGS sequence"/>
</dbReference>
<gene>
    <name evidence="1" type="ORF">GCM10022286_25150</name>
</gene>
<organism evidence="1 2">
    <name type="scientific">Gryllotalpicola daejeonensis</name>
    <dbReference type="NCBI Taxonomy" id="993087"/>
    <lineage>
        <taxon>Bacteria</taxon>
        <taxon>Bacillati</taxon>
        <taxon>Actinomycetota</taxon>
        <taxon>Actinomycetes</taxon>
        <taxon>Micrococcales</taxon>
        <taxon>Microbacteriaceae</taxon>
        <taxon>Gryllotalpicola</taxon>
    </lineage>
</organism>